<sequence length="148" mass="15897">MTPLPKREGVATNPLPNANGPFCVSQSLAIVAEERADENAALLGNRRGAADPALRTHGELSARESESEFVGECVARRMVRESVLPVTRDEKKESVTSCPLNLEIALTHGVSEGDDLTCPTRLVMTLETTWQAARPAVSVFCQHAAVCV</sequence>
<name>A0ABQ9XML1_9EUKA</name>
<keyword evidence="2" id="KW-1185">Reference proteome</keyword>
<dbReference type="EMBL" id="JARBJD010000096">
    <property type="protein sequence ID" value="KAK2952999.1"/>
    <property type="molecule type" value="Genomic_DNA"/>
</dbReference>
<dbReference type="Proteomes" id="UP001281761">
    <property type="component" value="Unassembled WGS sequence"/>
</dbReference>
<gene>
    <name evidence="1" type="ORF">BLNAU_11988</name>
</gene>
<proteinExistence type="predicted"/>
<reference evidence="1 2" key="1">
    <citation type="journal article" date="2022" name="bioRxiv">
        <title>Genomics of Preaxostyla Flagellates Illuminates Evolutionary Transitions and the Path Towards Mitochondrial Loss.</title>
        <authorList>
            <person name="Novak L.V.F."/>
            <person name="Treitli S.C."/>
            <person name="Pyrih J."/>
            <person name="Halakuc P."/>
            <person name="Pipaliya S.V."/>
            <person name="Vacek V."/>
            <person name="Brzon O."/>
            <person name="Soukal P."/>
            <person name="Eme L."/>
            <person name="Dacks J.B."/>
            <person name="Karnkowska A."/>
            <person name="Elias M."/>
            <person name="Hampl V."/>
        </authorList>
    </citation>
    <scope>NUCLEOTIDE SEQUENCE [LARGE SCALE GENOMIC DNA]</scope>
    <source>
        <strain evidence="1">NAU3</strain>
        <tissue evidence="1">Gut</tissue>
    </source>
</reference>
<comment type="caution">
    <text evidence="1">The sequence shown here is derived from an EMBL/GenBank/DDBJ whole genome shotgun (WGS) entry which is preliminary data.</text>
</comment>
<evidence type="ECO:0000313" key="2">
    <source>
        <dbReference type="Proteomes" id="UP001281761"/>
    </source>
</evidence>
<accession>A0ABQ9XML1</accession>
<organism evidence="1 2">
    <name type="scientific">Blattamonas nauphoetae</name>
    <dbReference type="NCBI Taxonomy" id="2049346"/>
    <lineage>
        <taxon>Eukaryota</taxon>
        <taxon>Metamonada</taxon>
        <taxon>Preaxostyla</taxon>
        <taxon>Oxymonadida</taxon>
        <taxon>Blattamonas</taxon>
    </lineage>
</organism>
<evidence type="ECO:0000313" key="1">
    <source>
        <dbReference type="EMBL" id="KAK2952999.1"/>
    </source>
</evidence>
<protein>
    <submittedName>
        <fullName evidence="1">Uncharacterized protein</fullName>
    </submittedName>
</protein>